<evidence type="ECO:0000313" key="2">
    <source>
        <dbReference type="Proteomes" id="UP000712600"/>
    </source>
</evidence>
<dbReference type="Proteomes" id="UP000712600">
    <property type="component" value="Unassembled WGS sequence"/>
</dbReference>
<dbReference type="AlphaFoldDB" id="A0A8S9S6K6"/>
<dbReference type="EMBL" id="QGKX02000088">
    <property type="protein sequence ID" value="KAF3589301.1"/>
    <property type="molecule type" value="Genomic_DNA"/>
</dbReference>
<accession>A0A8S9S6K6</accession>
<sequence>MNFRGNSEDHQFVGKFLVIYRGKTSSGYFDGLSDGPILGSSEETFLGIFIGNFRGKESPENSEVWVPRYIPRKESLGIFRGDVRRKFPRVHFLGIS</sequence>
<protein>
    <submittedName>
        <fullName evidence="1">Uncharacterized protein</fullName>
    </submittedName>
</protein>
<name>A0A8S9S6K6_BRACR</name>
<proteinExistence type="predicted"/>
<evidence type="ECO:0000313" key="1">
    <source>
        <dbReference type="EMBL" id="KAF3589301.1"/>
    </source>
</evidence>
<organism evidence="1 2">
    <name type="scientific">Brassica cretica</name>
    <name type="common">Mustard</name>
    <dbReference type="NCBI Taxonomy" id="69181"/>
    <lineage>
        <taxon>Eukaryota</taxon>
        <taxon>Viridiplantae</taxon>
        <taxon>Streptophyta</taxon>
        <taxon>Embryophyta</taxon>
        <taxon>Tracheophyta</taxon>
        <taxon>Spermatophyta</taxon>
        <taxon>Magnoliopsida</taxon>
        <taxon>eudicotyledons</taxon>
        <taxon>Gunneridae</taxon>
        <taxon>Pentapetalae</taxon>
        <taxon>rosids</taxon>
        <taxon>malvids</taxon>
        <taxon>Brassicales</taxon>
        <taxon>Brassicaceae</taxon>
        <taxon>Brassiceae</taxon>
        <taxon>Brassica</taxon>
    </lineage>
</organism>
<reference evidence="1" key="1">
    <citation type="submission" date="2019-12" db="EMBL/GenBank/DDBJ databases">
        <title>Genome sequencing and annotation of Brassica cretica.</title>
        <authorList>
            <person name="Studholme D.J."/>
            <person name="Sarris P."/>
        </authorList>
    </citation>
    <scope>NUCLEOTIDE SEQUENCE</scope>
    <source>
        <strain evidence="1">PFS-109/04</strain>
        <tissue evidence="1">Leaf</tissue>
    </source>
</reference>
<comment type="caution">
    <text evidence="1">The sequence shown here is derived from an EMBL/GenBank/DDBJ whole genome shotgun (WGS) entry which is preliminary data.</text>
</comment>
<gene>
    <name evidence="1" type="ORF">F2Q69_00027136</name>
</gene>